<gene>
    <name evidence="1" type="ORF">OFLC_LOCUS12280</name>
</gene>
<evidence type="ECO:0000313" key="3">
    <source>
        <dbReference type="WBParaSite" id="OFLC_0001227701-mRNA-1"/>
    </source>
</evidence>
<sequence>MRQDLSRISEAQVSISKETPKVAVMEYASASVQNLADGGVSTLSVTIDSDRHA</sequence>
<evidence type="ECO:0000313" key="1">
    <source>
        <dbReference type="EMBL" id="VDO83511.1"/>
    </source>
</evidence>
<reference evidence="1 2" key="2">
    <citation type="submission" date="2018-11" db="EMBL/GenBank/DDBJ databases">
        <authorList>
            <consortium name="Pathogen Informatics"/>
        </authorList>
    </citation>
    <scope>NUCLEOTIDE SEQUENCE [LARGE SCALE GENOMIC DNA]</scope>
</reference>
<protein>
    <submittedName>
        <fullName evidence="3">Efflux RND transporter periplasmic adaptor subunit</fullName>
    </submittedName>
</protein>
<dbReference type="Proteomes" id="UP000267606">
    <property type="component" value="Unassembled WGS sequence"/>
</dbReference>
<evidence type="ECO:0000313" key="2">
    <source>
        <dbReference type="Proteomes" id="UP000267606"/>
    </source>
</evidence>
<name>A0A183HXR4_9BILA</name>
<accession>A0A183HXR4</accession>
<dbReference type="WBParaSite" id="OFLC_0001227701-mRNA-1">
    <property type="protein sequence ID" value="OFLC_0001227701-mRNA-1"/>
    <property type="gene ID" value="OFLC_0001227701"/>
</dbReference>
<dbReference type="AlphaFoldDB" id="A0A183HXR4"/>
<organism evidence="3">
    <name type="scientific">Onchocerca flexuosa</name>
    <dbReference type="NCBI Taxonomy" id="387005"/>
    <lineage>
        <taxon>Eukaryota</taxon>
        <taxon>Metazoa</taxon>
        <taxon>Ecdysozoa</taxon>
        <taxon>Nematoda</taxon>
        <taxon>Chromadorea</taxon>
        <taxon>Rhabditida</taxon>
        <taxon>Spirurina</taxon>
        <taxon>Spiruromorpha</taxon>
        <taxon>Filarioidea</taxon>
        <taxon>Onchocercidae</taxon>
        <taxon>Onchocerca</taxon>
    </lineage>
</organism>
<reference evidence="3" key="1">
    <citation type="submission" date="2016-06" db="UniProtKB">
        <authorList>
            <consortium name="WormBaseParasite"/>
        </authorList>
    </citation>
    <scope>IDENTIFICATION</scope>
</reference>
<keyword evidence="2" id="KW-1185">Reference proteome</keyword>
<dbReference type="EMBL" id="UZAJ01018878">
    <property type="protein sequence ID" value="VDO83511.1"/>
    <property type="molecule type" value="Genomic_DNA"/>
</dbReference>
<proteinExistence type="predicted"/>